<organism evidence="1 2">
    <name type="scientific">Trametes sanguinea</name>
    <dbReference type="NCBI Taxonomy" id="158606"/>
    <lineage>
        <taxon>Eukaryota</taxon>
        <taxon>Fungi</taxon>
        <taxon>Dikarya</taxon>
        <taxon>Basidiomycota</taxon>
        <taxon>Agaricomycotina</taxon>
        <taxon>Agaricomycetes</taxon>
        <taxon>Polyporales</taxon>
        <taxon>Polyporaceae</taxon>
        <taxon>Trametes</taxon>
    </lineage>
</organism>
<evidence type="ECO:0000313" key="1">
    <source>
        <dbReference type="EMBL" id="KAJ2983834.1"/>
    </source>
</evidence>
<evidence type="ECO:0000313" key="2">
    <source>
        <dbReference type="Proteomes" id="UP001144978"/>
    </source>
</evidence>
<reference evidence="1" key="1">
    <citation type="submission" date="2022-08" db="EMBL/GenBank/DDBJ databases">
        <title>Genome Sequence of Pycnoporus sanguineus.</title>
        <authorList>
            <person name="Buettner E."/>
        </authorList>
    </citation>
    <scope>NUCLEOTIDE SEQUENCE</scope>
    <source>
        <strain evidence="1">CG-C14</strain>
    </source>
</reference>
<comment type="caution">
    <text evidence="1">The sequence shown here is derived from an EMBL/GenBank/DDBJ whole genome shotgun (WGS) entry which is preliminary data.</text>
</comment>
<proteinExistence type="predicted"/>
<dbReference type="EMBL" id="JANSHE010003862">
    <property type="protein sequence ID" value="KAJ2983834.1"/>
    <property type="molecule type" value="Genomic_DNA"/>
</dbReference>
<name>A0ACC1NXN7_9APHY</name>
<accession>A0ACC1NXN7</accession>
<sequence>MFSKTAISELADAADPHRPLRRRSGSLATLRRVVTIGLLCLTTCAIFSGSVLYRYLLANYDIGSGSLPFDAQSILSRCESLQLLPGPPADFYSRSRSDRFQPGTSPVIIRNATIWTGFSNGSEIVHGDIFSHAVV</sequence>
<dbReference type="Proteomes" id="UP001144978">
    <property type="component" value="Unassembled WGS sequence"/>
</dbReference>
<protein>
    <submittedName>
        <fullName evidence="1">Uncharacterized protein</fullName>
    </submittedName>
</protein>
<gene>
    <name evidence="1" type="ORF">NUW54_g10591</name>
</gene>
<keyword evidence="2" id="KW-1185">Reference proteome</keyword>